<feature type="transmembrane region" description="Helical" evidence="5">
    <location>
        <begin position="273"/>
        <end position="293"/>
    </location>
</feature>
<evidence type="ECO:0000256" key="4">
    <source>
        <dbReference type="ARBA" id="ARBA00023136"/>
    </source>
</evidence>
<feature type="transmembrane region" description="Helical" evidence="5">
    <location>
        <begin position="305"/>
        <end position="327"/>
    </location>
</feature>
<feature type="transmembrane region" description="Helical" evidence="5">
    <location>
        <begin position="105"/>
        <end position="124"/>
    </location>
</feature>
<dbReference type="Pfam" id="PF07690">
    <property type="entry name" value="MFS_1"/>
    <property type="match status" value="2"/>
</dbReference>
<dbReference type="InterPro" id="IPR020846">
    <property type="entry name" value="MFS_dom"/>
</dbReference>
<feature type="transmembrane region" description="Helical" evidence="5">
    <location>
        <begin position="130"/>
        <end position="152"/>
    </location>
</feature>
<feature type="transmembrane region" description="Helical" evidence="5">
    <location>
        <begin position="427"/>
        <end position="449"/>
    </location>
</feature>
<dbReference type="PROSITE" id="PS50850">
    <property type="entry name" value="MFS"/>
    <property type="match status" value="1"/>
</dbReference>
<dbReference type="InterPro" id="IPR036259">
    <property type="entry name" value="MFS_trans_sf"/>
</dbReference>
<evidence type="ECO:0000256" key="1">
    <source>
        <dbReference type="ARBA" id="ARBA00004141"/>
    </source>
</evidence>
<feature type="domain" description="Major facilitator superfamily (MFS) profile" evidence="6">
    <location>
        <begin position="39"/>
        <end position="451"/>
    </location>
</feature>
<evidence type="ECO:0000256" key="2">
    <source>
        <dbReference type="ARBA" id="ARBA00022692"/>
    </source>
</evidence>
<dbReference type="InterPro" id="IPR005829">
    <property type="entry name" value="Sugar_transporter_CS"/>
</dbReference>
<dbReference type="PROSITE" id="PS00217">
    <property type="entry name" value="SUGAR_TRANSPORT_2"/>
    <property type="match status" value="1"/>
</dbReference>
<feature type="transmembrane region" description="Helical" evidence="5">
    <location>
        <begin position="193"/>
        <end position="213"/>
    </location>
</feature>
<feature type="transmembrane region" description="Helical" evidence="5">
    <location>
        <begin position="396"/>
        <end position="421"/>
    </location>
</feature>
<evidence type="ECO:0000313" key="8">
    <source>
        <dbReference type="Proteomes" id="UP001325479"/>
    </source>
</evidence>
<dbReference type="EMBL" id="CP139965">
    <property type="protein sequence ID" value="WQD76777.1"/>
    <property type="molecule type" value="Genomic_DNA"/>
</dbReference>
<organism evidence="7 8">
    <name type="scientific">Paraburkholderia kururiensis</name>
    <dbReference type="NCBI Taxonomy" id="984307"/>
    <lineage>
        <taxon>Bacteria</taxon>
        <taxon>Pseudomonadati</taxon>
        <taxon>Pseudomonadota</taxon>
        <taxon>Betaproteobacteria</taxon>
        <taxon>Burkholderiales</taxon>
        <taxon>Burkholderiaceae</taxon>
        <taxon>Paraburkholderia</taxon>
    </lineage>
</organism>
<dbReference type="Proteomes" id="UP001325479">
    <property type="component" value="Chromosome"/>
</dbReference>
<evidence type="ECO:0000256" key="5">
    <source>
        <dbReference type="SAM" id="Phobius"/>
    </source>
</evidence>
<evidence type="ECO:0000256" key="3">
    <source>
        <dbReference type="ARBA" id="ARBA00022989"/>
    </source>
</evidence>
<dbReference type="CDD" id="cd17365">
    <property type="entry name" value="MFS_PcaK_like"/>
    <property type="match status" value="1"/>
</dbReference>
<dbReference type="SUPFAM" id="SSF103473">
    <property type="entry name" value="MFS general substrate transporter"/>
    <property type="match status" value="1"/>
</dbReference>
<feature type="transmembrane region" description="Helical" evidence="5">
    <location>
        <begin position="164"/>
        <end position="187"/>
    </location>
</feature>
<accession>A0ABZ0WHF1</accession>
<dbReference type="PROSITE" id="PS00216">
    <property type="entry name" value="SUGAR_TRANSPORT_1"/>
    <property type="match status" value="1"/>
</dbReference>
<dbReference type="InterPro" id="IPR011701">
    <property type="entry name" value="MFS"/>
</dbReference>
<feature type="transmembrane region" description="Helical" evidence="5">
    <location>
        <begin position="334"/>
        <end position="355"/>
    </location>
</feature>
<keyword evidence="8" id="KW-1185">Reference proteome</keyword>
<evidence type="ECO:0000259" key="6">
    <source>
        <dbReference type="PROSITE" id="PS50850"/>
    </source>
</evidence>
<protein>
    <submittedName>
        <fullName evidence="7">MFS transporter</fullName>
    </submittedName>
</protein>
<feature type="transmembrane region" description="Helical" evidence="5">
    <location>
        <begin position="37"/>
        <end position="61"/>
    </location>
</feature>
<gene>
    <name evidence="7" type="ORF">U0042_22225</name>
</gene>
<evidence type="ECO:0000313" key="7">
    <source>
        <dbReference type="EMBL" id="WQD76777.1"/>
    </source>
</evidence>
<keyword evidence="3 5" id="KW-1133">Transmembrane helix</keyword>
<dbReference type="RefSeq" id="WP_114809104.1">
    <property type="nucleotide sequence ID" value="NZ_CP139965.1"/>
</dbReference>
<keyword evidence="4 5" id="KW-0472">Membrane</keyword>
<feature type="transmembrane region" description="Helical" evidence="5">
    <location>
        <begin position="73"/>
        <end position="93"/>
    </location>
</feature>
<keyword evidence="2 5" id="KW-0812">Transmembrane</keyword>
<dbReference type="PANTHER" id="PTHR23508:SF10">
    <property type="entry name" value="CARBOXYLIC ACID TRANSPORTER PROTEIN HOMOLOG"/>
    <property type="match status" value="1"/>
</dbReference>
<proteinExistence type="predicted"/>
<sequence>MTATHDPFPPPRPSQAAAATLDVERVLAQAHRPGFQVLLLVLCGLCLVIDGFDAQAMGYVAPSVIGEWHVSKAALGPVFSASLFGMLLGALALSVLADRIGRRPVLIGATAFFAAAMLATPFVSTIAQLMVLRFVTGLGLGCIMPNAMALVGEFSTPAHRVKRMMLVSCGFTVGAALGGFVSAALIPAYGWRAVFWVGGFVPLLLAAAMIAVLPESLQFLVLKGHLARARRWLAKFDPTLAVSDATRLVVREKADAGAPVAELFRAGRAPVTLILWGISFMNLIDLYFLSNWLPTVMRAAGYTPATAVIVGTVLQTGGVIGTLLLGWFIERFGFVRVLLACFAGAAVFVGAIGSVAHMLPWLLVAVFAGGFCVVGGQPAVNALAGHYYPTTLRSTGIGWSLGIGRVGSVIGPLVGGQLIALNWSNAALFHAAAVPVVCSALLVVVLAGLSRTGAGAVVDPA</sequence>
<feature type="transmembrane region" description="Helical" evidence="5">
    <location>
        <begin position="361"/>
        <end position="384"/>
    </location>
</feature>
<dbReference type="PANTHER" id="PTHR23508">
    <property type="entry name" value="CARBOXYLIC ACID TRANSPORTER PROTEIN HOMOLOG"/>
    <property type="match status" value="1"/>
</dbReference>
<comment type="subcellular location">
    <subcellularLocation>
        <location evidence="1">Membrane</location>
        <topology evidence="1">Multi-pass membrane protein</topology>
    </subcellularLocation>
</comment>
<name>A0ABZ0WHF1_9BURK</name>
<reference evidence="7 8" key="1">
    <citation type="submission" date="2023-12" db="EMBL/GenBank/DDBJ databases">
        <title>Genome sequencing and assembly of bacterial species from a model synthetic community.</title>
        <authorList>
            <person name="Hogle S.L."/>
        </authorList>
    </citation>
    <scope>NUCLEOTIDE SEQUENCE [LARGE SCALE GENOMIC DNA]</scope>
    <source>
        <strain evidence="7 8">HAMBI 2494</strain>
    </source>
</reference>
<dbReference type="Gene3D" id="1.20.1250.20">
    <property type="entry name" value="MFS general substrate transporter like domains"/>
    <property type="match status" value="1"/>
</dbReference>